<dbReference type="AlphaFoldDB" id="A0A161R0L7"/>
<dbReference type="RefSeq" id="WP_068734650.1">
    <property type="nucleotide sequence ID" value="NZ_LVYV01000023.1"/>
</dbReference>
<dbReference type="Pfam" id="PF01796">
    <property type="entry name" value="OB_ChsH2_C"/>
    <property type="match status" value="1"/>
</dbReference>
<proteinExistence type="predicted"/>
<dbReference type="OrthoDB" id="7595207at2"/>
<feature type="domain" description="ChsH2 rubredoxin-like zinc ribbon" evidence="2">
    <location>
        <begin position="18"/>
        <end position="54"/>
    </location>
</feature>
<protein>
    <recommendedName>
        <fullName evidence="5">DUF35 domain-containing protein</fullName>
    </recommendedName>
</protein>
<dbReference type="Pfam" id="PF12172">
    <property type="entry name" value="zf-ChsH2"/>
    <property type="match status" value="1"/>
</dbReference>
<dbReference type="InterPro" id="IPR012340">
    <property type="entry name" value="NA-bd_OB-fold"/>
</dbReference>
<reference evidence="3 4" key="1">
    <citation type="submission" date="2016-03" db="EMBL/GenBank/DDBJ databases">
        <title>Microsymbionts genomes from the relict species Vavilovia formosa (Stev.) Fed.</title>
        <authorList>
            <person name="Kopat V."/>
            <person name="Chirak E."/>
            <person name="Kimeklis A."/>
            <person name="Andronov E."/>
        </authorList>
    </citation>
    <scope>NUCLEOTIDE SEQUENCE [LARGE SCALE GENOMIC DNA]</scope>
    <source>
        <strain evidence="3 4">Vaf07</strain>
    </source>
</reference>
<evidence type="ECO:0008006" key="5">
    <source>
        <dbReference type="Google" id="ProtNLM"/>
    </source>
</evidence>
<sequence>MTTATSPAAELGPEGQFWAHLRAGRLMIQRSRSTGEYVFYPRLIAPHSGADDLEFVEVGGFGTVYSTTIMRRPAKHGGDHNACVVDLDEGVRMLSRVIECAPEEVHIGMRVQAVIALVDFGAYANSEQPIVLFRPVGAAP</sequence>
<keyword evidence="4" id="KW-1185">Reference proteome</keyword>
<dbReference type="SUPFAM" id="SSF50249">
    <property type="entry name" value="Nucleic acid-binding proteins"/>
    <property type="match status" value="1"/>
</dbReference>
<accession>A0A161R0L7</accession>
<dbReference type="InterPro" id="IPR002878">
    <property type="entry name" value="ChsH2_C"/>
</dbReference>
<evidence type="ECO:0000259" key="2">
    <source>
        <dbReference type="Pfam" id="PF12172"/>
    </source>
</evidence>
<dbReference type="InterPro" id="IPR022002">
    <property type="entry name" value="ChsH2_Znr"/>
</dbReference>
<dbReference type="PANTHER" id="PTHR34075:SF5">
    <property type="entry name" value="BLR3430 PROTEIN"/>
    <property type="match status" value="1"/>
</dbReference>
<evidence type="ECO:0000313" key="4">
    <source>
        <dbReference type="Proteomes" id="UP000076574"/>
    </source>
</evidence>
<comment type="caution">
    <text evidence="3">The sequence shown here is derived from an EMBL/GenBank/DDBJ whole genome shotgun (WGS) entry which is preliminary data.</text>
</comment>
<dbReference type="InterPro" id="IPR052513">
    <property type="entry name" value="Thioester_dehydratase-like"/>
</dbReference>
<dbReference type="EMBL" id="LVYV01000023">
    <property type="protein sequence ID" value="KZD22181.1"/>
    <property type="molecule type" value="Genomic_DNA"/>
</dbReference>
<evidence type="ECO:0000313" key="3">
    <source>
        <dbReference type="EMBL" id="KZD22181.1"/>
    </source>
</evidence>
<dbReference type="PANTHER" id="PTHR34075">
    <property type="entry name" value="BLR3430 PROTEIN"/>
    <property type="match status" value="1"/>
</dbReference>
<dbReference type="Proteomes" id="UP000076574">
    <property type="component" value="Unassembled WGS sequence"/>
</dbReference>
<dbReference type="STRING" id="943830.A4A58_08975"/>
<gene>
    <name evidence="3" type="ORF">A4A58_08975</name>
</gene>
<organism evidence="3 4">
    <name type="scientific">Tardiphaga robiniae</name>
    <dbReference type="NCBI Taxonomy" id="943830"/>
    <lineage>
        <taxon>Bacteria</taxon>
        <taxon>Pseudomonadati</taxon>
        <taxon>Pseudomonadota</taxon>
        <taxon>Alphaproteobacteria</taxon>
        <taxon>Hyphomicrobiales</taxon>
        <taxon>Nitrobacteraceae</taxon>
        <taxon>Tardiphaga</taxon>
    </lineage>
</organism>
<name>A0A161R0L7_9BRAD</name>
<feature type="domain" description="ChsH2 C-terminal OB-fold" evidence="1">
    <location>
        <begin position="56"/>
        <end position="115"/>
    </location>
</feature>
<evidence type="ECO:0000259" key="1">
    <source>
        <dbReference type="Pfam" id="PF01796"/>
    </source>
</evidence>